<dbReference type="EMBL" id="CP011947">
    <property type="protein sequence ID" value="AKU08885.1"/>
    <property type="molecule type" value="Genomic_DNA"/>
</dbReference>
<reference evidence="5" key="1">
    <citation type="journal article" date="2015" name="J. Biotechnol.">
        <title>Complete genome sequence of Haloferax gibbonsii strain ARA6, a potential producer of polyhydroxyalkanoates and halocins isolated from Araruama, Rio de Janeiro, Brasil.</title>
        <authorList>
            <person name="Pinto L.H."/>
            <person name="D'Alincourt Carvalho-Assef A.P."/>
            <person name="Vieira R.P."/>
            <person name="Clementino M.M."/>
            <person name="Albano R.M."/>
        </authorList>
    </citation>
    <scope>NUCLEOTIDE SEQUENCE [LARGE SCALE GENOMIC DNA]</scope>
    <source>
        <strain evidence="5">ARA6</strain>
    </source>
</reference>
<dbReference type="PATRIC" id="fig|35746.4.peg.3120"/>
<dbReference type="GO" id="GO:0000160">
    <property type="term" value="P:phosphorelay signal transduction system"/>
    <property type="evidence" value="ECO:0007669"/>
    <property type="project" value="InterPro"/>
</dbReference>
<dbReference type="PANTHER" id="PTHR44591">
    <property type="entry name" value="STRESS RESPONSE REGULATOR PROTEIN 1"/>
    <property type="match status" value="1"/>
</dbReference>
<keyword evidence="1 2" id="KW-0597">Phosphoprotein</keyword>
<dbReference type="Pfam" id="PF00072">
    <property type="entry name" value="Response_reg"/>
    <property type="match status" value="1"/>
</dbReference>
<organism evidence="4 5">
    <name type="scientific">Haloferax gibbonsii</name>
    <dbReference type="NCBI Taxonomy" id="35746"/>
    <lineage>
        <taxon>Archaea</taxon>
        <taxon>Methanobacteriati</taxon>
        <taxon>Methanobacteriota</taxon>
        <taxon>Stenosarchaea group</taxon>
        <taxon>Halobacteria</taxon>
        <taxon>Halobacteriales</taxon>
        <taxon>Haloferacaceae</taxon>
        <taxon>Haloferax</taxon>
    </lineage>
</organism>
<dbReference type="SMART" id="SM00448">
    <property type="entry name" value="REC"/>
    <property type="match status" value="1"/>
</dbReference>
<dbReference type="InterPro" id="IPR001789">
    <property type="entry name" value="Sig_transdc_resp-reg_receiver"/>
</dbReference>
<evidence type="ECO:0000256" key="2">
    <source>
        <dbReference type="PROSITE-ProRule" id="PRU00169"/>
    </source>
</evidence>
<gene>
    <name evidence="4" type="ORF">ABY42_14490</name>
</gene>
<name>A0A0K1IX58_HALGI</name>
<feature type="domain" description="Response regulatory" evidence="3">
    <location>
        <begin position="8"/>
        <end position="118"/>
    </location>
</feature>
<evidence type="ECO:0000259" key="3">
    <source>
        <dbReference type="PROSITE" id="PS50110"/>
    </source>
</evidence>
<feature type="modified residue" description="4-aspartylphosphate" evidence="2">
    <location>
        <position position="56"/>
    </location>
</feature>
<dbReference type="InterPro" id="IPR011006">
    <property type="entry name" value="CheY-like_superfamily"/>
</dbReference>
<dbReference type="InterPro" id="IPR050595">
    <property type="entry name" value="Bact_response_regulator"/>
</dbReference>
<proteinExistence type="predicted"/>
<dbReference type="CDD" id="cd00156">
    <property type="entry name" value="REC"/>
    <property type="match status" value="1"/>
</dbReference>
<evidence type="ECO:0000313" key="4">
    <source>
        <dbReference type="EMBL" id="AKU08885.1"/>
    </source>
</evidence>
<dbReference type="RefSeq" id="WP_050459828.1">
    <property type="nucleotide sequence ID" value="NZ_CP011947.1"/>
</dbReference>
<evidence type="ECO:0000313" key="5">
    <source>
        <dbReference type="Proteomes" id="UP000066124"/>
    </source>
</evidence>
<dbReference type="PROSITE" id="PS50110">
    <property type="entry name" value="RESPONSE_REGULATORY"/>
    <property type="match status" value="1"/>
</dbReference>
<dbReference type="InterPro" id="IPR013971">
    <property type="entry name" value="HalX_domain"/>
</dbReference>
<dbReference type="Proteomes" id="UP000066124">
    <property type="component" value="Chromosome"/>
</dbReference>
<accession>A0A0K1IX58</accession>
<dbReference type="AlphaFoldDB" id="A0A0K1IX58"/>
<dbReference type="Gene3D" id="3.40.50.2300">
    <property type="match status" value="1"/>
</dbReference>
<dbReference type="KEGG" id="hgi:ABY42_14490"/>
<dbReference type="GeneID" id="25247184"/>
<protein>
    <submittedName>
        <fullName evidence="4">Transcriptional regulator</fullName>
    </submittedName>
</protein>
<evidence type="ECO:0000256" key="1">
    <source>
        <dbReference type="ARBA" id="ARBA00022553"/>
    </source>
</evidence>
<dbReference type="Pfam" id="PF08663">
    <property type="entry name" value="HalX"/>
    <property type="match status" value="1"/>
</dbReference>
<dbReference type="SUPFAM" id="SSF52172">
    <property type="entry name" value="CheY-like"/>
    <property type="match status" value="1"/>
</dbReference>
<dbReference type="PANTHER" id="PTHR44591:SF3">
    <property type="entry name" value="RESPONSE REGULATORY DOMAIN-CONTAINING PROTEIN"/>
    <property type="match status" value="1"/>
</dbReference>
<sequence length="189" mass="20799">MTGDGLPTILAVDDEPSLTTLYEAWLADDFRVRTASSAEEALELVTGESFDAAMLDRHMPGGTGDEVLSELRARDHDFPVVMVTGVEPDTDIVEMPFDDYLVKPVGKREVQRTVRSLVVRGSYNDHLREYFALARKRAVLEASCDREALENSASYRELTAAVDDAETRADAARAELLEDGFEGTTPDLG</sequence>